<dbReference type="PANTHER" id="PTHR12415">
    <property type="entry name" value="TYROSYL-DNA PHOSPHODIESTERASE 1"/>
    <property type="match status" value="1"/>
</dbReference>
<protein>
    <recommendedName>
        <fullName evidence="16">PLD phosphodiesterase domain-containing protein</fullName>
    </recommendedName>
</protein>
<evidence type="ECO:0000256" key="10">
    <source>
        <dbReference type="PIRSR" id="PIRSR610347-2"/>
    </source>
</evidence>
<dbReference type="Proteomes" id="UP000836402">
    <property type="component" value="Unassembled WGS sequence"/>
</dbReference>
<evidence type="ECO:0000256" key="8">
    <source>
        <dbReference type="ARBA" id="ARBA00023242"/>
    </source>
</evidence>
<dbReference type="Gene3D" id="3.30.870.10">
    <property type="entry name" value="Endonuclease Chain A"/>
    <property type="match status" value="2"/>
</dbReference>
<feature type="region of interest" description="Disordered" evidence="11">
    <location>
        <begin position="202"/>
        <end position="277"/>
    </location>
</feature>
<sequence>MPPPPPPGTEHNRAARKNEPIAIDSDSDSDGFEITGTTASQEPKSQPSSSRPKAPHSKPEAQPEESPVGADALRSLVPDRAKLEQERLERARKRQQEQGSLPLDPAKIPDVLDGRPPASMLDGKGAAQAVMADREAQSVINAALRNVGLGSAGISSKSAVASGRPAVSNTAGIQPASSAAAASSSAQAVDSAGLYWWNGLTSQGPSQSGTSSSASSARAGGPSTKLPPPPSSSSASPAPNAAPSTRINKRPRSNEGMATNSPGPAEQPVAKRRQADSVPVALPASSTYDANATIQLTDRFWHGTVKHSFNCYAPTSEPGVRMVDMVQPRGRVSASSSLSGRSSSVETRLEEVVASSYCCDFEWLANKVLPTGKSWAEGGTCPEITFIAHSSDPNQRGVLPKMQGLPNWTIIMPIHPSAPPPRASGSSGSAPARGGFFYGVMHCKFIVLFYPKSHMRFILLSGNLVEHDWDQIENTAFMQDFPALSASDLADDRIRARKSTSSPFGIELLKLFNVLSLPKQHSARARLAEYDLSQAVGSLVISAPQRQAPSAWDQVNQWGVGRLGAVIRAPFAEGGVGLQPVRSGVDLEAQGSSLGDLRLRWLQHFHLLASGIDPTAGGRPALPLPGAAAKASQKYGDLLWPPASVLSALSGAGGGSKKGRIVPGLVAPQGSTKEGTRPPPRKLTRLQRPSEFLCPPIRICFPTARWVKESAVEGPPGAGTFFAKKQKFLEGSFKHLFYQPVSKRGNVMMHAKTLIGLQPGYDLEDALVVSPSSAASIQEGKKKTGFASSGSTLGAASSSSSGPDRDGLNGKGKGKGKAQGGTATDSILISDSDDSEREAGINGTKKTTTKGTLSTGDASGEGKGKGKSTTGANDAKEGGGAGDRREAIGWVYCGSHNFTPSAWGTITDKKEIPSISMSNWEVGIVFPLFDARDAKQGTAADEGFDLHAHVSTLARNAVVYRRPLEPYRQDDVPWDQTAPENLALLGGAGS</sequence>
<dbReference type="InterPro" id="IPR010347">
    <property type="entry name" value="Tdp1"/>
</dbReference>
<evidence type="ECO:0000313" key="14">
    <source>
        <dbReference type="Proteomes" id="UP000077671"/>
    </source>
</evidence>
<evidence type="ECO:0000313" key="15">
    <source>
        <dbReference type="Proteomes" id="UP000836402"/>
    </source>
</evidence>
<evidence type="ECO:0000256" key="11">
    <source>
        <dbReference type="SAM" id="MobiDB-lite"/>
    </source>
</evidence>
<gene>
    <name evidence="13" type="ORF">A4X03_0g5406</name>
    <name evidence="12" type="ORF">JKIAZH3_G6245</name>
</gene>
<keyword evidence="15" id="KW-1185">Reference proteome</keyword>
<dbReference type="PANTHER" id="PTHR12415:SF0">
    <property type="entry name" value="TYROSYL-DNA PHOSPHODIESTERASE 1"/>
    <property type="match status" value="1"/>
</dbReference>
<dbReference type="GO" id="GO:0004527">
    <property type="term" value="F:exonuclease activity"/>
    <property type="evidence" value="ECO:0007669"/>
    <property type="project" value="UniProtKB-KW"/>
</dbReference>
<feature type="active site" description="Nucleophile" evidence="9">
    <location>
        <position position="442"/>
    </location>
</feature>
<dbReference type="GO" id="GO:0006281">
    <property type="term" value="P:DNA repair"/>
    <property type="evidence" value="ECO:0007669"/>
    <property type="project" value="UniProtKB-KW"/>
</dbReference>
<evidence type="ECO:0000256" key="9">
    <source>
        <dbReference type="PIRSR" id="PIRSR610347-1"/>
    </source>
</evidence>
<feature type="compositionally biased region" description="Low complexity" evidence="11">
    <location>
        <begin position="787"/>
        <end position="802"/>
    </location>
</feature>
<feature type="compositionally biased region" description="Basic and acidic residues" evidence="11">
    <location>
        <begin position="77"/>
        <end position="89"/>
    </location>
</feature>
<keyword evidence="3" id="KW-0540">Nuclease</keyword>
<proteinExistence type="inferred from homology"/>
<dbReference type="SUPFAM" id="SSF56024">
    <property type="entry name" value="Phospholipase D/nuclease"/>
    <property type="match status" value="3"/>
</dbReference>
<organism evidence="13 14">
    <name type="scientific">Tilletia caries</name>
    <name type="common">wheat bunt fungus</name>
    <dbReference type="NCBI Taxonomy" id="13290"/>
    <lineage>
        <taxon>Eukaryota</taxon>
        <taxon>Fungi</taxon>
        <taxon>Dikarya</taxon>
        <taxon>Basidiomycota</taxon>
        <taxon>Ustilaginomycotina</taxon>
        <taxon>Exobasidiomycetes</taxon>
        <taxon>Tilletiales</taxon>
        <taxon>Tilletiaceae</taxon>
        <taxon>Tilletia</taxon>
    </lineage>
</organism>
<evidence type="ECO:0000256" key="7">
    <source>
        <dbReference type="ARBA" id="ARBA00023204"/>
    </source>
</evidence>
<dbReference type="GO" id="GO:0005634">
    <property type="term" value="C:nucleus"/>
    <property type="evidence" value="ECO:0007669"/>
    <property type="project" value="UniProtKB-SubCell"/>
</dbReference>
<comment type="subcellular location">
    <subcellularLocation>
        <location evidence="1">Nucleus</location>
    </subcellularLocation>
</comment>
<keyword evidence="4" id="KW-0227">DNA damage</keyword>
<evidence type="ECO:0000256" key="2">
    <source>
        <dbReference type="ARBA" id="ARBA00010205"/>
    </source>
</evidence>
<dbReference type="GO" id="GO:0003697">
    <property type="term" value="F:single-stranded DNA binding"/>
    <property type="evidence" value="ECO:0007669"/>
    <property type="project" value="TreeGrafter"/>
</dbReference>
<feature type="compositionally biased region" description="Low complexity" evidence="11">
    <location>
        <begin position="232"/>
        <end position="244"/>
    </location>
</feature>
<feature type="region of interest" description="Disordered" evidence="11">
    <location>
        <begin position="660"/>
        <end position="683"/>
    </location>
</feature>
<keyword evidence="6" id="KW-0269">Exonuclease</keyword>
<feature type="compositionally biased region" description="Basic and acidic residues" evidence="11">
    <location>
        <begin position="10"/>
        <end position="19"/>
    </location>
</feature>
<dbReference type="Pfam" id="PF06087">
    <property type="entry name" value="Tyr-DNA_phospho"/>
    <property type="match status" value="2"/>
</dbReference>
<keyword evidence="8" id="KW-0539">Nucleus</keyword>
<evidence type="ECO:0000256" key="3">
    <source>
        <dbReference type="ARBA" id="ARBA00022722"/>
    </source>
</evidence>
<dbReference type="Proteomes" id="UP000077671">
    <property type="component" value="Unassembled WGS sequence"/>
</dbReference>
<feature type="region of interest" description="Disordered" evidence="11">
    <location>
        <begin position="1"/>
        <end position="122"/>
    </location>
</feature>
<evidence type="ECO:0000256" key="6">
    <source>
        <dbReference type="ARBA" id="ARBA00022839"/>
    </source>
</evidence>
<evidence type="ECO:0000313" key="12">
    <source>
        <dbReference type="EMBL" id="CAD6916473.1"/>
    </source>
</evidence>
<evidence type="ECO:0000313" key="13">
    <source>
        <dbReference type="EMBL" id="KAE8256397.1"/>
    </source>
</evidence>
<dbReference type="AlphaFoldDB" id="A0A177UZI4"/>
<reference evidence="13" key="2">
    <citation type="journal article" date="2019" name="IMA Fungus">
        <title>Genome sequencing and comparison of five Tilletia species to identify candidate genes for the detection of regulated species infecting wheat.</title>
        <authorList>
            <person name="Nguyen H.D.T."/>
            <person name="Sultana T."/>
            <person name="Kesanakurti P."/>
            <person name="Hambleton S."/>
        </authorList>
    </citation>
    <scope>NUCLEOTIDE SEQUENCE</scope>
    <source>
        <strain evidence="13">DAOMC 238032</strain>
    </source>
</reference>
<evidence type="ECO:0000256" key="1">
    <source>
        <dbReference type="ARBA" id="ARBA00004123"/>
    </source>
</evidence>
<accession>A0A177UZI4</accession>
<dbReference type="EMBL" id="LWDD02000858">
    <property type="protein sequence ID" value="KAE8256397.1"/>
    <property type="molecule type" value="Genomic_DNA"/>
</dbReference>
<dbReference type="GO" id="GO:0003690">
    <property type="term" value="F:double-stranded DNA binding"/>
    <property type="evidence" value="ECO:0007669"/>
    <property type="project" value="TreeGrafter"/>
</dbReference>
<keyword evidence="7" id="KW-0234">DNA repair</keyword>
<feature type="compositionally biased region" description="Low complexity" evidence="11">
    <location>
        <begin position="843"/>
        <end position="858"/>
    </location>
</feature>
<comment type="caution">
    <text evidence="13">The sequence shown here is derived from an EMBL/GenBank/DDBJ whole genome shotgun (WGS) entry which is preliminary data.</text>
</comment>
<name>A0A177UZI4_9BASI</name>
<evidence type="ECO:0000256" key="4">
    <source>
        <dbReference type="ARBA" id="ARBA00022763"/>
    </source>
</evidence>
<feature type="binding site" evidence="10">
    <location>
        <position position="752"/>
    </location>
    <ligand>
        <name>substrate</name>
    </ligand>
</feature>
<evidence type="ECO:0000256" key="5">
    <source>
        <dbReference type="ARBA" id="ARBA00022801"/>
    </source>
</evidence>
<feature type="compositionally biased region" description="Polar residues" evidence="11">
    <location>
        <begin position="35"/>
        <end position="51"/>
    </location>
</feature>
<feature type="compositionally biased region" description="Low complexity" evidence="11">
    <location>
        <begin position="202"/>
        <end position="224"/>
    </location>
</feature>
<feature type="active site" description="Proton donor/acceptor" evidence="9">
    <location>
        <position position="750"/>
    </location>
</feature>
<keyword evidence="5" id="KW-0378">Hydrolase</keyword>
<feature type="compositionally biased region" description="Basic and acidic residues" evidence="11">
    <location>
        <begin position="874"/>
        <end position="883"/>
    </location>
</feature>
<feature type="region of interest" description="Disordered" evidence="11">
    <location>
        <begin position="774"/>
        <end position="883"/>
    </location>
</feature>
<feature type="binding site" evidence="10">
    <location>
        <position position="444"/>
    </location>
    <ligand>
        <name>substrate</name>
    </ligand>
</feature>
<reference evidence="12" key="3">
    <citation type="submission" date="2020-10" db="EMBL/GenBank/DDBJ databases">
        <authorList>
            <person name="Sedaghatjoo S."/>
        </authorList>
    </citation>
    <scope>NUCLEOTIDE SEQUENCE</scope>
    <source>
        <strain evidence="12">AZH3</strain>
    </source>
</reference>
<dbReference type="GO" id="GO:0017005">
    <property type="term" value="F:3'-tyrosyl-DNA phosphodiesterase activity"/>
    <property type="evidence" value="ECO:0007669"/>
    <property type="project" value="TreeGrafter"/>
</dbReference>
<dbReference type="EMBL" id="CAJHJG010001989">
    <property type="protein sequence ID" value="CAD6916473.1"/>
    <property type="molecule type" value="Genomic_DNA"/>
</dbReference>
<reference evidence="13" key="1">
    <citation type="submission" date="2016-04" db="EMBL/GenBank/DDBJ databases">
        <authorList>
            <person name="Nguyen H.D."/>
            <person name="Kesanakurti P."/>
            <person name="Cullis J."/>
            <person name="Levesque C.A."/>
            <person name="Hambleton S."/>
        </authorList>
    </citation>
    <scope>NUCLEOTIDE SEQUENCE</scope>
    <source>
        <strain evidence="13">DAOMC 238032</strain>
    </source>
</reference>
<comment type="similarity">
    <text evidence="2">Belongs to the tyrosyl-DNA phosphodiesterase family.</text>
</comment>
<evidence type="ECO:0008006" key="16">
    <source>
        <dbReference type="Google" id="ProtNLM"/>
    </source>
</evidence>